<keyword evidence="2" id="KW-1003">Cell membrane</keyword>
<evidence type="ECO:0000256" key="1">
    <source>
        <dbReference type="ARBA" id="ARBA00004651"/>
    </source>
</evidence>
<feature type="transmembrane region" description="Helical" evidence="6">
    <location>
        <begin position="48"/>
        <end position="70"/>
    </location>
</feature>
<comment type="subcellular location">
    <subcellularLocation>
        <location evidence="1">Cell membrane</location>
        <topology evidence="1">Multi-pass membrane protein</topology>
    </subcellularLocation>
</comment>
<feature type="transmembrane region" description="Helical" evidence="6">
    <location>
        <begin position="341"/>
        <end position="364"/>
    </location>
</feature>
<evidence type="ECO:0000256" key="6">
    <source>
        <dbReference type="SAM" id="Phobius"/>
    </source>
</evidence>
<proteinExistence type="predicted"/>
<evidence type="ECO:0000256" key="4">
    <source>
        <dbReference type="ARBA" id="ARBA00022989"/>
    </source>
</evidence>
<dbReference type="GO" id="GO:0005886">
    <property type="term" value="C:plasma membrane"/>
    <property type="evidence" value="ECO:0007669"/>
    <property type="project" value="UniProtKB-SubCell"/>
</dbReference>
<feature type="transmembrane region" description="Helical" evidence="6">
    <location>
        <begin position="82"/>
        <end position="102"/>
    </location>
</feature>
<dbReference type="InterPro" id="IPR050833">
    <property type="entry name" value="Poly_Biosynth_Transport"/>
</dbReference>
<accession>A0A5S3YZR8</accession>
<dbReference type="Proteomes" id="UP000307362">
    <property type="component" value="Unassembled WGS sequence"/>
</dbReference>
<reference evidence="7 8" key="1">
    <citation type="submission" date="2017-12" db="EMBL/GenBank/DDBJ databases">
        <authorList>
            <person name="Paulsen S."/>
            <person name="Gram L.K."/>
        </authorList>
    </citation>
    <scope>NUCLEOTIDE SEQUENCE [LARGE SCALE GENOMIC DNA]</scope>
    <source>
        <strain evidence="7 8">S1189</strain>
    </source>
</reference>
<dbReference type="EMBL" id="PNCM01000006">
    <property type="protein sequence ID" value="TMP83642.1"/>
    <property type="molecule type" value="Genomic_DNA"/>
</dbReference>
<keyword evidence="3 6" id="KW-0812">Transmembrane</keyword>
<evidence type="ECO:0000256" key="5">
    <source>
        <dbReference type="ARBA" id="ARBA00023136"/>
    </source>
</evidence>
<evidence type="ECO:0000313" key="8">
    <source>
        <dbReference type="Proteomes" id="UP000307362"/>
    </source>
</evidence>
<feature type="transmembrane region" description="Helical" evidence="6">
    <location>
        <begin position="223"/>
        <end position="242"/>
    </location>
</feature>
<evidence type="ECO:0008006" key="9">
    <source>
        <dbReference type="Google" id="ProtNLM"/>
    </source>
</evidence>
<dbReference type="PANTHER" id="PTHR30250">
    <property type="entry name" value="PST FAMILY PREDICTED COLANIC ACID TRANSPORTER"/>
    <property type="match status" value="1"/>
</dbReference>
<evidence type="ECO:0000256" key="2">
    <source>
        <dbReference type="ARBA" id="ARBA00022475"/>
    </source>
</evidence>
<feature type="transmembrane region" description="Helical" evidence="6">
    <location>
        <begin position="254"/>
        <end position="277"/>
    </location>
</feature>
<name>A0A5S3YZR8_9GAMM</name>
<evidence type="ECO:0000256" key="3">
    <source>
        <dbReference type="ARBA" id="ARBA00022692"/>
    </source>
</evidence>
<sequence>MVADDYGIFSLIIGTLTGLSTFLAAGASVTTNTVFARNDYSESFKKNAFWMSIYFLAALLCIIVLVAYPWLSNEMPSSVLPFFVITLFIIAFNGVFEGALYGRGAYKKLFISGVIAFLLSLPVIVILIKEFNVLGGVAAILFYRLLLSVLLSIMVCKTESGLFNKLSFKFNHSVVPIFYKMSLPSILAGLLVAPVITVILYIIKYQSNGQVEVGYFNWVYQLYIVAIFIPSSLTGYFISKLVSDGQCSLKKLTLINVLFATFVAILAIVMKPILLGIAGEEFNTHATELFYWMCLAVVLYSLNCAYGSFWPSIDKAWIGLFMNLVWAMILLSIVYTKIDEYGIAVIGIAFCVSYLSIWLIQIVISKRIAKV</sequence>
<feature type="transmembrane region" description="Helical" evidence="6">
    <location>
        <begin position="6"/>
        <end position="27"/>
    </location>
</feature>
<reference evidence="8" key="2">
    <citation type="submission" date="2019-06" db="EMBL/GenBank/DDBJ databases">
        <title>Co-occurence of chitin degradation, pigmentation and bioactivity in marine Pseudoalteromonas.</title>
        <authorList>
            <person name="Sonnenschein E.C."/>
            <person name="Bech P.K."/>
        </authorList>
    </citation>
    <scope>NUCLEOTIDE SEQUENCE [LARGE SCALE GENOMIC DNA]</scope>
    <source>
        <strain evidence="8">S1189</strain>
    </source>
</reference>
<evidence type="ECO:0000313" key="7">
    <source>
        <dbReference type="EMBL" id="TMP83642.1"/>
    </source>
</evidence>
<gene>
    <name evidence="7" type="ORF">CWB73_02140</name>
</gene>
<dbReference type="PANTHER" id="PTHR30250:SF11">
    <property type="entry name" value="O-ANTIGEN TRANSPORTER-RELATED"/>
    <property type="match status" value="1"/>
</dbReference>
<feature type="transmembrane region" description="Helical" evidence="6">
    <location>
        <begin position="109"/>
        <end position="128"/>
    </location>
</feature>
<keyword evidence="5 6" id="KW-0472">Membrane</keyword>
<dbReference type="AlphaFoldDB" id="A0A5S3YZR8"/>
<dbReference type="OrthoDB" id="9803125at2"/>
<comment type="caution">
    <text evidence="7">The sequence shown here is derived from an EMBL/GenBank/DDBJ whole genome shotgun (WGS) entry which is preliminary data.</text>
</comment>
<organism evidence="7 8">
    <name type="scientific">Pseudoalteromonas phenolica</name>
    <dbReference type="NCBI Taxonomy" id="161398"/>
    <lineage>
        <taxon>Bacteria</taxon>
        <taxon>Pseudomonadati</taxon>
        <taxon>Pseudomonadota</taxon>
        <taxon>Gammaproteobacteria</taxon>
        <taxon>Alteromonadales</taxon>
        <taxon>Pseudoalteromonadaceae</taxon>
        <taxon>Pseudoalteromonas</taxon>
    </lineage>
</organism>
<protein>
    <recommendedName>
        <fullName evidence="9">Polysaccharide biosynthesis protein</fullName>
    </recommendedName>
</protein>
<feature type="transmembrane region" description="Helical" evidence="6">
    <location>
        <begin position="177"/>
        <end position="203"/>
    </location>
</feature>
<feature type="transmembrane region" description="Helical" evidence="6">
    <location>
        <begin position="289"/>
        <end position="309"/>
    </location>
</feature>
<keyword evidence="4 6" id="KW-1133">Transmembrane helix</keyword>
<feature type="transmembrane region" description="Helical" evidence="6">
    <location>
        <begin position="134"/>
        <end position="156"/>
    </location>
</feature>
<dbReference type="RefSeq" id="WP_138566221.1">
    <property type="nucleotide sequence ID" value="NZ_PNCM01000006.1"/>
</dbReference>
<feature type="transmembrane region" description="Helical" evidence="6">
    <location>
        <begin position="316"/>
        <end position="335"/>
    </location>
</feature>